<reference evidence="2 3" key="1">
    <citation type="submission" date="2015-01" db="EMBL/GenBank/DDBJ databases">
        <title>Draft genome of Vibrio mytili type strain CAIM 528.</title>
        <authorList>
            <person name="Gonzalez-Castillo A."/>
            <person name="Gomez-Gil B."/>
            <person name="Enciso-Ibarra J."/>
        </authorList>
    </citation>
    <scope>NUCLEOTIDE SEQUENCE [LARGE SCALE GENOMIC DNA]</scope>
    <source>
        <strain evidence="2 3">CAIM 528</strain>
    </source>
</reference>
<dbReference type="Pfam" id="PF18765">
    <property type="entry name" value="Polbeta"/>
    <property type="match status" value="1"/>
</dbReference>
<sequence length="428" mass="49504">MHIYIFGNLNSGKTTLSEQIQGRLPEFTYLSLDEYRIRLGDGTEQGEQLACEHFLAAVKQQENAIVEFTGYGQTASLLTNQLDRKTGILICCTRDIEQSINAIDDEKYSEIPYPSAYKKLQAVDETIRFLKDKIIPTELETHWQRQIWQSYCFDFSENFDAFWADFPLSQHTWVSKLNKVLSTDTSVSTALLYGSLGANQLTKRSDIDLFIQSSISVQGWYERLLRLFGEQLAHTDILGSKITLRTQDRLLIEIVVGQSLSDISLYYRESQIYNVHFTILKGELGLAEQLDAVTKTHTSERKQAKELAAQVYFLFCSLPNLIANNDSYKYHFHCSIIQHYCVQLEHLLLSEFKHNYLPKHAATTLIDFPWQVFNCSATHINTVQYTELYQYLISLFERLRKKQLIKSNGYFSVESRFLHEISNEDNKA</sequence>
<feature type="domain" description="Polymerase beta nucleotidyltransferase" evidence="1">
    <location>
        <begin position="176"/>
        <end position="216"/>
    </location>
</feature>
<keyword evidence="3" id="KW-1185">Reference proteome</keyword>
<name>A0A0C3DD32_9VIBR</name>
<comment type="caution">
    <text evidence="2">The sequence shown here is derived from an EMBL/GenBank/DDBJ whole genome shotgun (WGS) entry which is preliminary data.</text>
</comment>
<evidence type="ECO:0000313" key="3">
    <source>
        <dbReference type="Proteomes" id="UP000031977"/>
    </source>
</evidence>
<accession>A0A0C3DD32</accession>
<proteinExistence type="predicted"/>
<dbReference type="AlphaFoldDB" id="A0A0C3DD32"/>
<gene>
    <name evidence="2" type="ORF">SU60_20390</name>
</gene>
<dbReference type="SUPFAM" id="SSF52540">
    <property type="entry name" value="P-loop containing nucleoside triphosphate hydrolases"/>
    <property type="match status" value="1"/>
</dbReference>
<protein>
    <recommendedName>
        <fullName evidence="1">Polymerase beta nucleotidyltransferase domain-containing protein</fullName>
    </recommendedName>
</protein>
<dbReference type="OrthoDB" id="5840447at2"/>
<organism evidence="2 3">
    <name type="scientific">Vibrio mytili</name>
    <dbReference type="NCBI Taxonomy" id="50718"/>
    <lineage>
        <taxon>Bacteria</taxon>
        <taxon>Pseudomonadati</taxon>
        <taxon>Pseudomonadota</taxon>
        <taxon>Gammaproteobacteria</taxon>
        <taxon>Vibrionales</taxon>
        <taxon>Vibrionaceae</taxon>
        <taxon>Vibrio</taxon>
    </lineage>
</organism>
<dbReference type="EMBL" id="JXOK01000087">
    <property type="protein sequence ID" value="KIN09269.1"/>
    <property type="molecule type" value="Genomic_DNA"/>
</dbReference>
<evidence type="ECO:0000313" key="2">
    <source>
        <dbReference type="EMBL" id="KIN09269.1"/>
    </source>
</evidence>
<dbReference type="Proteomes" id="UP000031977">
    <property type="component" value="Unassembled WGS sequence"/>
</dbReference>
<dbReference type="RefSeq" id="WP_041157134.1">
    <property type="nucleotide sequence ID" value="NZ_CBCRVP010000042.1"/>
</dbReference>
<dbReference type="InterPro" id="IPR043519">
    <property type="entry name" value="NT_sf"/>
</dbReference>
<dbReference type="SUPFAM" id="SSF81301">
    <property type="entry name" value="Nucleotidyltransferase"/>
    <property type="match status" value="1"/>
</dbReference>
<evidence type="ECO:0000259" key="1">
    <source>
        <dbReference type="Pfam" id="PF18765"/>
    </source>
</evidence>
<dbReference type="InterPro" id="IPR027417">
    <property type="entry name" value="P-loop_NTPase"/>
</dbReference>
<dbReference type="STRING" id="50718.SU60_20390"/>
<dbReference type="InterPro" id="IPR041633">
    <property type="entry name" value="Polbeta"/>
</dbReference>